<reference evidence="3" key="1">
    <citation type="journal article" date="2019" name="Curr. Biol.">
        <title>Genome Sequence of Striga asiatica Provides Insight into the Evolution of Plant Parasitism.</title>
        <authorList>
            <person name="Yoshida S."/>
            <person name="Kim S."/>
            <person name="Wafula E.K."/>
            <person name="Tanskanen J."/>
            <person name="Kim Y.M."/>
            <person name="Honaas L."/>
            <person name="Yang Z."/>
            <person name="Spallek T."/>
            <person name="Conn C.E."/>
            <person name="Ichihashi Y."/>
            <person name="Cheong K."/>
            <person name="Cui S."/>
            <person name="Der J.P."/>
            <person name="Gundlach H."/>
            <person name="Jiao Y."/>
            <person name="Hori C."/>
            <person name="Ishida J.K."/>
            <person name="Kasahara H."/>
            <person name="Kiba T."/>
            <person name="Kim M.S."/>
            <person name="Koo N."/>
            <person name="Laohavisit A."/>
            <person name="Lee Y.H."/>
            <person name="Lumba S."/>
            <person name="McCourt P."/>
            <person name="Mortimer J.C."/>
            <person name="Mutuku J.M."/>
            <person name="Nomura T."/>
            <person name="Sasaki-Sekimoto Y."/>
            <person name="Seto Y."/>
            <person name="Wang Y."/>
            <person name="Wakatake T."/>
            <person name="Sakakibara H."/>
            <person name="Demura T."/>
            <person name="Yamaguchi S."/>
            <person name="Yoneyama K."/>
            <person name="Manabe R.I."/>
            <person name="Nelson D.C."/>
            <person name="Schulman A.H."/>
            <person name="Timko M.P."/>
            <person name="dePamphilis C.W."/>
            <person name="Choi D."/>
            <person name="Shirasu K."/>
        </authorList>
    </citation>
    <scope>NUCLEOTIDE SEQUENCE [LARGE SCALE GENOMIC DNA]</scope>
    <source>
        <strain evidence="3">cv. UVA1</strain>
    </source>
</reference>
<gene>
    <name evidence="2" type="ORF">STAS_15155</name>
</gene>
<keyword evidence="2" id="KW-0418">Kinase</keyword>
<evidence type="ECO:0000313" key="3">
    <source>
        <dbReference type="Proteomes" id="UP000325081"/>
    </source>
</evidence>
<name>A0A5A7Q174_STRAF</name>
<feature type="region of interest" description="Disordered" evidence="1">
    <location>
        <begin position="53"/>
        <end position="81"/>
    </location>
</feature>
<proteinExistence type="predicted"/>
<comment type="caution">
    <text evidence="2">The sequence shown here is derived from an EMBL/GenBank/DDBJ whole genome shotgun (WGS) entry which is preliminary data.</text>
</comment>
<accession>A0A5A7Q174</accession>
<dbReference type="AlphaFoldDB" id="A0A5A7Q174"/>
<dbReference type="Proteomes" id="UP000325081">
    <property type="component" value="Unassembled WGS sequence"/>
</dbReference>
<feature type="region of interest" description="Disordered" evidence="1">
    <location>
        <begin position="215"/>
        <end position="239"/>
    </location>
</feature>
<dbReference type="GO" id="GO:0016301">
    <property type="term" value="F:kinase activity"/>
    <property type="evidence" value="ECO:0007669"/>
    <property type="project" value="UniProtKB-KW"/>
</dbReference>
<evidence type="ECO:0000256" key="1">
    <source>
        <dbReference type="SAM" id="MobiDB-lite"/>
    </source>
</evidence>
<dbReference type="PANTHER" id="PTHR36004">
    <property type="entry name" value="AT-RICH INTERACTIVE DOMAIN PROTEIN"/>
    <property type="match status" value="1"/>
</dbReference>
<keyword evidence="2" id="KW-0808">Transferase</keyword>
<dbReference type="OrthoDB" id="2013508at2759"/>
<evidence type="ECO:0000313" key="2">
    <source>
        <dbReference type="EMBL" id="GER38631.1"/>
    </source>
</evidence>
<keyword evidence="3" id="KW-1185">Reference proteome</keyword>
<organism evidence="2 3">
    <name type="scientific">Striga asiatica</name>
    <name type="common">Asiatic witchweed</name>
    <name type="synonym">Buchnera asiatica</name>
    <dbReference type="NCBI Taxonomy" id="4170"/>
    <lineage>
        <taxon>Eukaryota</taxon>
        <taxon>Viridiplantae</taxon>
        <taxon>Streptophyta</taxon>
        <taxon>Embryophyta</taxon>
        <taxon>Tracheophyta</taxon>
        <taxon>Spermatophyta</taxon>
        <taxon>Magnoliopsida</taxon>
        <taxon>eudicotyledons</taxon>
        <taxon>Gunneridae</taxon>
        <taxon>Pentapetalae</taxon>
        <taxon>asterids</taxon>
        <taxon>lamiids</taxon>
        <taxon>Lamiales</taxon>
        <taxon>Orobanchaceae</taxon>
        <taxon>Buchnereae</taxon>
        <taxon>Striga</taxon>
    </lineage>
</organism>
<dbReference type="PANTHER" id="PTHR36004:SF1">
    <property type="entry name" value="AT-RICH INTERACTIVE DOMAIN PROTEIN"/>
    <property type="match status" value="1"/>
</dbReference>
<sequence>MALAGSLSRIFCSTPQGAPCIRTMLLRPPLNPLSPPRRASNFTVSAKVSRTGKFDSKNRRNSPFTTTKEEEEEKEGSLGEEVNGADEFGAAAVDDGFVVPELPGDKPDFWEGPQWDALGFFVQYMWAFGVVFAVSSVIKDSGHYERLYERKYDASGGKWIAKTFEKKFISAKAAEALILVTKLVACGVAVATYNEGATDFKETPAYKEAIQSRDLDELDDAATSDVFESNPTEEAPSLE</sequence>
<protein>
    <submittedName>
        <fullName evidence="2">3'-phosphoinositide-dependent protein kinase 1</fullName>
    </submittedName>
</protein>
<dbReference type="EMBL" id="BKCP01005516">
    <property type="protein sequence ID" value="GER38631.1"/>
    <property type="molecule type" value="Genomic_DNA"/>
</dbReference>